<evidence type="ECO:0000313" key="2">
    <source>
        <dbReference type="EMBL" id="KAK1653634.1"/>
    </source>
</evidence>
<comment type="caution">
    <text evidence="2">The sequence shown here is derived from an EMBL/GenBank/DDBJ whole genome shotgun (WGS) entry which is preliminary data.</text>
</comment>
<dbReference type="Proteomes" id="UP001231189">
    <property type="component" value="Unassembled WGS sequence"/>
</dbReference>
<gene>
    <name evidence="2" type="ORF">QYE76_071439</name>
</gene>
<reference evidence="2" key="1">
    <citation type="submission" date="2023-07" db="EMBL/GenBank/DDBJ databases">
        <title>A chromosome-level genome assembly of Lolium multiflorum.</title>
        <authorList>
            <person name="Chen Y."/>
            <person name="Copetti D."/>
            <person name="Kolliker R."/>
            <person name="Studer B."/>
        </authorList>
    </citation>
    <scope>NUCLEOTIDE SEQUENCE</scope>
    <source>
        <strain evidence="2">02402/16</strain>
        <tissue evidence="2">Leaf</tissue>
    </source>
</reference>
<dbReference type="PANTHER" id="PTHR45560">
    <property type="entry name" value="OS04G0163150 PROTEIN-RELATED"/>
    <property type="match status" value="1"/>
</dbReference>
<proteinExistence type="predicted"/>
<dbReference type="Pfam" id="PF03478">
    <property type="entry name" value="Beta-prop_KIB1-4"/>
    <property type="match status" value="1"/>
</dbReference>
<protein>
    <recommendedName>
        <fullName evidence="1">KIB1-4 beta-propeller domain-containing protein</fullName>
    </recommendedName>
</protein>
<feature type="domain" description="KIB1-4 beta-propeller" evidence="1">
    <location>
        <begin position="69"/>
        <end position="373"/>
    </location>
</feature>
<dbReference type="AlphaFoldDB" id="A0AAD8SL68"/>
<dbReference type="InterPro" id="IPR005174">
    <property type="entry name" value="KIB1-4_b-propeller"/>
</dbReference>
<name>A0AAD8SL68_LOLMU</name>
<evidence type="ECO:0000259" key="1">
    <source>
        <dbReference type="Pfam" id="PF03478"/>
    </source>
</evidence>
<organism evidence="2 3">
    <name type="scientific">Lolium multiflorum</name>
    <name type="common">Italian ryegrass</name>
    <name type="synonym">Lolium perenne subsp. multiflorum</name>
    <dbReference type="NCBI Taxonomy" id="4521"/>
    <lineage>
        <taxon>Eukaryota</taxon>
        <taxon>Viridiplantae</taxon>
        <taxon>Streptophyta</taxon>
        <taxon>Embryophyta</taxon>
        <taxon>Tracheophyta</taxon>
        <taxon>Spermatophyta</taxon>
        <taxon>Magnoliopsida</taxon>
        <taxon>Liliopsida</taxon>
        <taxon>Poales</taxon>
        <taxon>Poaceae</taxon>
        <taxon>BOP clade</taxon>
        <taxon>Pooideae</taxon>
        <taxon>Poodae</taxon>
        <taxon>Poeae</taxon>
        <taxon>Poeae Chloroplast Group 2 (Poeae type)</taxon>
        <taxon>Loliodinae</taxon>
        <taxon>Loliinae</taxon>
        <taxon>Lolium</taxon>
    </lineage>
</organism>
<keyword evidence="3" id="KW-1185">Reference proteome</keyword>
<dbReference type="PANTHER" id="PTHR45560:SF3">
    <property type="entry name" value="DUF295 DOMAIN-CONTAINING PROTEIN"/>
    <property type="match status" value="1"/>
</dbReference>
<dbReference type="EMBL" id="JAUUTY010000004">
    <property type="protein sequence ID" value="KAK1653634.1"/>
    <property type="molecule type" value="Genomic_DNA"/>
</dbReference>
<accession>A0AAD8SL68</accession>
<evidence type="ECO:0000313" key="3">
    <source>
        <dbReference type="Proteomes" id="UP001231189"/>
    </source>
</evidence>
<sequence>MPRDKTGAGVAGRFSVELSPDMLANIHGRLSCLDRIAFASVFRKSRDAFKPEAPWLVLPGDTLESATVLSLADRCVPAERSPSPAMRGHGLIGSSRGWLVTADERGRMSLANPVTGEQRALPAITTIPCIEEWTGPSLFIFDLKPFVRGPPYARGEPYPHEKYMLRFDQMRNDLYRKVVLSDGGHGAAMLITGWLFGVAAFTTMEDATWRLAPSRDGVEDAIHHDGRFYSVTYSGAVEVWEHDAYGGVFTSATVTPGPANAGWTHPGLCRRYLVAAPGGRFMVVLKTDRYNRSRRTSSFKVHVLDGAQWKETDDIGDTALFVGANESLCMSTMVHPELKAGCVYFTEDHLGQASLWKDAPSYGDDGQRGLGVFCLKDGTMEKVEGQGWHRSWPPPAWFTPSIP</sequence>